<proteinExistence type="predicted"/>
<evidence type="ECO:0000313" key="3">
    <source>
        <dbReference type="Proteomes" id="UP001596312"/>
    </source>
</evidence>
<dbReference type="Pfam" id="PF24282">
    <property type="entry name" value="DUF7470"/>
    <property type="match status" value="1"/>
</dbReference>
<organism evidence="2 3">
    <name type="scientific">Halalkalicoccus tibetensis</name>
    <dbReference type="NCBI Taxonomy" id="175632"/>
    <lineage>
        <taxon>Archaea</taxon>
        <taxon>Methanobacteriati</taxon>
        <taxon>Methanobacteriota</taxon>
        <taxon>Stenosarchaea group</taxon>
        <taxon>Halobacteria</taxon>
        <taxon>Halobacteriales</taxon>
        <taxon>Halococcaceae</taxon>
        <taxon>Halalkalicoccus</taxon>
    </lineage>
</organism>
<evidence type="ECO:0000256" key="1">
    <source>
        <dbReference type="SAM" id="Phobius"/>
    </source>
</evidence>
<dbReference type="EMBL" id="JBHSXQ010000003">
    <property type="protein sequence ID" value="MFC6905989.1"/>
    <property type="molecule type" value="Genomic_DNA"/>
</dbReference>
<name>A0ABD5V4M2_9EURY</name>
<protein>
    <submittedName>
        <fullName evidence="2">Uncharacterized protein</fullName>
    </submittedName>
</protein>
<feature type="transmembrane region" description="Helical" evidence="1">
    <location>
        <begin position="31"/>
        <end position="56"/>
    </location>
</feature>
<accession>A0ABD5V4M2</accession>
<keyword evidence="1" id="KW-1133">Transmembrane helix</keyword>
<sequence>MFDRLDAVGVFGLLLVLAGLALVALENLLIAGGLVLVLLGLGLAVKSLVSGMLSAFGMGGMF</sequence>
<feature type="transmembrane region" description="Helical" evidence="1">
    <location>
        <begin position="7"/>
        <end position="25"/>
    </location>
</feature>
<keyword evidence="1" id="KW-0812">Transmembrane</keyword>
<reference evidence="2 3" key="1">
    <citation type="journal article" date="2019" name="Int. J. Syst. Evol. Microbiol.">
        <title>The Global Catalogue of Microorganisms (GCM) 10K type strain sequencing project: providing services to taxonomists for standard genome sequencing and annotation.</title>
        <authorList>
            <consortium name="The Broad Institute Genomics Platform"/>
            <consortium name="The Broad Institute Genome Sequencing Center for Infectious Disease"/>
            <person name="Wu L."/>
            <person name="Ma J."/>
        </authorList>
    </citation>
    <scope>NUCLEOTIDE SEQUENCE [LARGE SCALE GENOMIC DNA]</scope>
    <source>
        <strain evidence="2 3">CGMCC 1.3240</strain>
    </source>
</reference>
<dbReference type="AlphaFoldDB" id="A0ABD5V4M2"/>
<dbReference type="InterPro" id="IPR055893">
    <property type="entry name" value="DUF7470"/>
</dbReference>
<keyword evidence="3" id="KW-1185">Reference proteome</keyword>
<gene>
    <name evidence="2" type="ORF">ACFQGH_12380</name>
</gene>
<keyword evidence="1" id="KW-0472">Membrane</keyword>
<dbReference type="Proteomes" id="UP001596312">
    <property type="component" value="Unassembled WGS sequence"/>
</dbReference>
<evidence type="ECO:0000313" key="2">
    <source>
        <dbReference type="EMBL" id="MFC6905989.1"/>
    </source>
</evidence>
<comment type="caution">
    <text evidence="2">The sequence shown here is derived from an EMBL/GenBank/DDBJ whole genome shotgun (WGS) entry which is preliminary data.</text>
</comment>
<dbReference type="RefSeq" id="WP_340604518.1">
    <property type="nucleotide sequence ID" value="NZ_JBBMXV010000003.1"/>
</dbReference>